<evidence type="ECO:0000256" key="1">
    <source>
        <dbReference type="ARBA" id="ARBA00022448"/>
    </source>
</evidence>
<dbReference type="SUPFAM" id="SSF52540">
    <property type="entry name" value="P-loop containing nucleoside triphosphate hydrolases"/>
    <property type="match status" value="1"/>
</dbReference>
<dbReference type="GO" id="GO:0016887">
    <property type="term" value="F:ATP hydrolysis activity"/>
    <property type="evidence" value="ECO:0007669"/>
    <property type="project" value="InterPro"/>
</dbReference>
<protein>
    <recommendedName>
        <fullName evidence="4">ABC transporter domain-containing protein</fullName>
    </recommendedName>
</protein>
<proteinExistence type="predicted"/>
<keyword evidence="1" id="KW-0813">Transport</keyword>
<dbReference type="GO" id="GO:0042626">
    <property type="term" value="F:ATPase-coupled transmembrane transporter activity"/>
    <property type="evidence" value="ECO:0007669"/>
    <property type="project" value="TreeGrafter"/>
</dbReference>
<dbReference type="Pfam" id="PF00005">
    <property type="entry name" value="ABC_tran"/>
    <property type="match status" value="1"/>
</dbReference>
<dbReference type="EMBL" id="UINC01192899">
    <property type="protein sequence ID" value="SVE08262.1"/>
    <property type="molecule type" value="Genomic_DNA"/>
</dbReference>
<dbReference type="PANTHER" id="PTHR43553">
    <property type="entry name" value="HEAVY METAL TRANSPORTER"/>
    <property type="match status" value="1"/>
</dbReference>
<feature type="domain" description="ABC transporter" evidence="4">
    <location>
        <begin position="56"/>
        <end position="123"/>
    </location>
</feature>
<gene>
    <name evidence="5" type="ORF">METZ01_LOCUS461116</name>
</gene>
<organism evidence="5">
    <name type="scientific">marine metagenome</name>
    <dbReference type="NCBI Taxonomy" id="408172"/>
    <lineage>
        <taxon>unclassified sequences</taxon>
        <taxon>metagenomes</taxon>
        <taxon>ecological metagenomes</taxon>
    </lineage>
</organism>
<sequence length="124" mass="13524">VIWPRLVFLFLEHSSAIVIVGASFKSSKIPPMTSEIIHIENLTYQYAHTDKPALIDINLSINKGEYLAIIGPCGAGKTSLALSLNGIVPHMTVGEMRGKVFVEGIDTTQSQVRDLARIVGMVFD</sequence>
<name>A0A383AKH1_9ZZZZ</name>
<accession>A0A383AKH1</accession>
<dbReference type="GO" id="GO:0043190">
    <property type="term" value="C:ATP-binding cassette (ABC) transporter complex"/>
    <property type="evidence" value="ECO:0007669"/>
    <property type="project" value="TreeGrafter"/>
</dbReference>
<evidence type="ECO:0000259" key="4">
    <source>
        <dbReference type="Pfam" id="PF00005"/>
    </source>
</evidence>
<evidence type="ECO:0000256" key="2">
    <source>
        <dbReference type="ARBA" id="ARBA00022741"/>
    </source>
</evidence>
<evidence type="ECO:0000256" key="3">
    <source>
        <dbReference type="ARBA" id="ARBA00022840"/>
    </source>
</evidence>
<dbReference type="PANTHER" id="PTHR43553:SF24">
    <property type="entry name" value="ENERGY-COUPLING FACTOR TRANSPORTER ATP-BINDING PROTEIN ECFA1"/>
    <property type="match status" value="1"/>
</dbReference>
<evidence type="ECO:0000313" key="5">
    <source>
        <dbReference type="EMBL" id="SVE08262.1"/>
    </source>
</evidence>
<dbReference type="GO" id="GO:0005524">
    <property type="term" value="F:ATP binding"/>
    <property type="evidence" value="ECO:0007669"/>
    <property type="project" value="UniProtKB-KW"/>
</dbReference>
<keyword evidence="3" id="KW-0067">ATP-binding</keyword>
<dbReference type="InterPro" id="IPR027417">
    <property type="entry name" value="P-loop_NTPase"/>
</dbReference>
<dbReference type="AlphaFoldDB" id="A0A383AKH1"/>
<keyword evidence="2" id="KW-0547">Nucleotide-binding</keyword>
<dbReference type="Gene3D" id="3.40.50.300">
    <property type="entry name" value="P-loop containing nucleotide triphosphate hydrolases"/>
    <property type="match status" value="1"/>
</dbReference>
<feature type="non-terminal residue" evidence="5">
    <location>
        <position position="1"/>
    </location>
</feature>
<feature type="non-terminal residue" evidence="5">
    <location>
        <position position="124"/>
    </location>
</feature>
<dbReference type="InterPro" id="IPR050095">
    <property type="entry name" value="ECF_ABC_transporter_ATP-bd"/>
</dbReference>
<reference evidence="5" key="1">
    <citation type="submission" date="2018-05" db="EMBL/GenBank/DDBJ databases">
        <authorList>
            <person name="Lanie J.A."/>
            <person name="Ng W.-L."/>
            <person name="Kazmierczak K.M."/>
            <person name="Andrzejewski T.M."/>
            <person name="Davidsen T.M."/>
            <person name="Wayne K.J."/>
            <person name="Tettelin H."/>
            <person name="Glass J.I."/>
            <person name="Rusch D."/>
            <person name="Podicherti R."/>
            <person name="Tsui H.-C.T."/>
            <person name="Winkler M.E."/>
        </authorList>
    </citation>
    <scope>NUCLEOTIDE SEQUENCE</scope>
</reference>
<dbReference type="InterPro" id="IPR003439">
    <property type="entry name" value="ABC_transporter-like_ATP-bd"/>
</dbReference>